<reference evidence="3" key="2">
    <citation type="submission" date="2021-01" db="EMBL/GenBank/DDBJ databases">
        <authorList>
            <person name="Hahn C.R."/>
            <person name="Youssef N.H."/>
            <person name="Elshahed M."/>
        </authorList>
    </citation>
    <scope>NUCLEOTIDE SEQUENCE</scope>
    <source>
        <strain evidence="3">Zod_Metabat.24</strain>
    </source>
</reference>
<proteinExistence type="predicted"/>
<evidence type="ECO:0000256" key="1">
    <source>
        <dbReference type="ARBA" id="ARBA00022500"/>
    </source>
</evidence>
<dbReference type="GO" id="GO:0016787">
    <property type="term" value="F:hydrolase activity"/>
    <property type="evidence" value="ECO:0007669"/>
    <property type="project" value="InterPro"/>
</dbReference>
<dbReference type="GO" id="GO:0006935">
    <property type="term" value="P:chemotaxis"/>
    <property type="evidence" value="ECO:0007669"/>
    <property type="project" value="UniProtKB-KW"/>
</dbReference>
<name>A0A9D8PMY0_9DELT</name>
<evidence type="ECO:0000313" key="3">
    <source>
        <dbReference type="EMBL" id="MBN1573571.1"/>
    </source>
</evidence>
<dbReference type="SUPFAM" id="SSF103039">
    <property type="entry name" value="CheC-like"/>
    <property type="match status" value="1"/>
</dbReference>
<dbReference type="EMBL" id="JAFGIX010000052">
    <property type="protein sequence ID" value="MBN1573571.1"/>
    <property type="molecule type" value="Genomic_DNA"/>
</dbReference>
<reference evidence="3" key="1">
    <citation type="journal article" date="2021" name="Environ. Microbiol.">
        <title>Genomic characterization of three novel Desulfobacterota classes expand the metabolic and phylogenetic diversity of the phylum.</title>
        <authorList>
            <person name="Murphy C.L."/>
            <person name="Biggerstaff J."/>
            <person name="Eichhorn A."/>
            <person name="Ewing E."/>
            <person name="Shahan R."/>
            <person name="Soriano D."/>
            <person name="Stewart S."/>
            <person name="VanMol K."/>
            <person name="Walker R."/>
            <person name="Walters P."/>
            <person name="Elshahed M.S."/>
            <person name="Youssef N.H."/>
        </authorList>
    </citation>
    <scope>NUCLEOTIDE SEQUENCE</scope>
    <source>
        <strain evidence="3">Zod_Metabat.24</strain>
    </source>
</reference>
<dbReference type="InterPro" id="IPR007597">
    <property type="entry name" value="CheC"/>
</dbReference>
<dbReference type="AlphaFoldDB" id="A0A9D8PMY0"/>
<keyword evidence="1" id="KW-0145">Chemotaxis</keyword>
<dbReference type="Pfam" id="PF04509">
    <property type="entry name" value="CheC"/>
    <property type="match status" value="1"/>
</dbReference>
<comment type="caution">
    <text evidence="3">The sequence shown here is derived from an EMBL/GenBank/DDBJ whole genome shotgun (WGS) entry which is preliminary data.</text>
</comment>
<organism evidence="3 4">
    <name type="scientific">Candidatus Zymogenus saltonus</name>
    <dbReference type="NCBI Taxonomy" id="2844893"/>
    <lineage>
        <taxon>Bacteria</taxon>
        <taxon>Deltaproteobacteria</taxon>
        <taxon>Candidatus Zymogenia</taxon>
        <taxon>Candidatus Zymogeniales</taxon>
        <taxon>Candidatus Zymogenaceae</taxon>
        <taxon>Candidatus Zymogenus</taxon>
    </lineage>
</organism>
<accession>A0A9D8PMY0</accession>
<evidence type="ECO:0000259" key="2">
    <source>
        <dbReference type="Pfam" id="PF04509"/>
    </source>
</evidence>
<dbReference type="InterPro" id="IPR028976">
    <property type="entry name" value="CheC-like_sf"/>
</dbReference>
<protein>
    <submittedName>
        <fullName evidence="3">Chemotaxis protein CheC</fullName>
    </submittedName>
</protein>
<evidence type="ECO:0000313" key="4">
    <source>
        <dbReference type="Proteomes" id="UP000809273"/>
    </source>
</evidence>
<gene>
    <name evidence="3" type="ORF">JW984_10285</name>
</gene>
<dbReference type="Gene3D" id="3.40.1550.10">
    <property type="entry name" value="CheC-like"/>
    <property type="match status" value="1"/>
</dbReference>
<feature type="domain" description="CheC-like protein" evidence="2">
    <location>
        <begin position="110"/>
        <end position="143"/>
    </location>
</feature>
<dbReference type="Proteomes" id="UP000809273">
    <property type="component" value="Unassembled WGS sequence"/>
</dbReference>
<sequence>MNIREILSQKDEIYKAHSEDAAEKTALALSDISGGPVSVGNSVVDVVEIGRINNLYGNVNGRISLVKLNVQGKLKGEIFLLPSSKDAEVLTTDLASRRTHGEISEDVKNSVLGEIGNILAATYITAIGKYFGDILMPSVPRLSFLESSGLVQKYISENTDIPSRALMIACDFVVGNGNVRVPFLFLLKPDSIDTFTGKA</sequence>